<keyword evidence="5" id="KW-0347">Helicase</keyword>
<sequence length="1535" mass="177145">MYILSSNMARTNPKKTSKKKVNISKKKSIKMSKNKSEPIKGKVSTNNETNNNDIVLELMTKHPELNQTFEYILYSNKYKHTLTDVFNIIKMLFAKLEELQKCDVDLKSTLENINLNNKIKGLIQSTAINLSHVVEQLDVNESTFLNFALNFIPPSIIADNQNVTDTLVSSCASVPIVSENSIISNSQAYNSDCLSQQIKTEDISDELMTNIFGGHYTIVLSSDDEYEENNDYNDCGKQNSTKGKPLKNDVDSYVIGSDIKVIFDHDIISPSKQSSQDITISKSISPLSTPVQKIRKVKPKVSDEAIEKARKADLDLRKRQIFRNKEMMSIIKELNLKPHEIVLEFDIVKKIPVVKIAKELAKVLKIHQVEGIHFLWNTVFETVEKTNNTEGTGCILAHRMGIGKTLQIITLIYTILCHKQINIKTFLIICPPGLIYNWMDEIYKWLKDIDIDEVVKVYDLPKTQKLYNITNIATWKSKGGILILSYENFKSLVNCRQSDLREAFSHTLINPGPDVVILDEGHYIKNTQTILLKSLTQIRTKRRIVLTGTPMQNSLKEYHTLVEFVKPNILGNLTDFVTTFIKPIDAGQFIDSRDEDVKIMKQRTFILHKLLQNTVHRIDDQNLKPLFTNKIEYTIEVNLTKFQCELYEKFLRYNKSSNDNRNVFLCLHVLTLITLHPLTLYRLKHFKNSKHQELGTVVDEKLSKDLSWVESYGEDPRFFETKQSNKITYVLNTIDECSKRNEKVLCFLKSPLALDALEYFLKQEKKWVLGEDYLRMDGKTPLSIRNQMCEAFNNPENTTKLFLLSLGTGVLGYNMVGANRVLLLNTSWNPSNDLQAIYRCLRFGQKKTVYVNRLLAKGTIEPKAYYRQISKLGMASSVIDLQHMNRKVSYDQTNDLFTFDSTKHFNQLVPNSKDPVLNQIIIYNFDSISDFKEHDSMLVESVEEQLTIEERKALWLSFKNKQLPTKSLIKPKPLSKLLNTDELKSKCITNNKTGEFSGSIKNIQPPKKPTIHSNERHSSRMHTNVNSAKQLKTPSPKRKLETLTSTEEIVNSSTDLNDRFRIPMLCENRGENYNRYRNIEPIQNQFRSFQHKTFNHHKRNRASNFRFSKLSPHSSMSTDFRNQPYSNLRNQSNQNSYSVNRSWYSHNPTSTENNISNRSDSKDTGLRKDISSDKITRREIMYHKMSLLSRILPMCKAYAYMEPIIINSTIDHLKYGATGELLCQNIRNEWLYSNVTSRDESVFQFCNAQEKYNNDILSLKDPFMNAKQFCNNQLPFSFADSRSICEQPDSKDSGIGDRKCFSPKKFSRLKYFAFCIPEESQQFFYHWQRQRKIWWRKVKFSANPGRFSLTEILTDDNGQETTEIRAEFGWGQETIETIRNVNTKMFESLEPAEQEMFLSKIGKRKVLPHVVESETSLEKACMVFLCDGYAELPYHNDRRTVFRFHRKLAPYKITFAAPLLNAKKADELRQLSIYLGLNLKKSGVSTLIAPNIAKKSLESQFTDSDYLGIPYIAVLNESTLEDGIVGLRSIETTLE</sequence>
<dbReference type="OrthoDB" id="2020972at2759"/>
<evidence type="ECO:0000256" key="1">
    <source>
        <dbReference type="ARBA" id="ARBA00004123"/>
    </source>
</evidence>
<feature type="region of interest" description="Disordered" evidence="9">
    <location>
        <begin position="1109"/>
        <end position="1170"/>
    </location>
</feature>
<dbReference type="InterPro" id="IPR004154">
    <property type="entry name" value="Anticodon-bd"/>
</dbReference>
<keyword evidence="6" id="KW-0067">ATP-binding</keyword>
<dbReference type="GO" id="GO:0016887">
    <property type="term" value="F:ATP hydrolysis activity"/>
    <property type="evidence" value="ECO:0007669"/>
    <property type="project" value="InterPro"/>
</dbReference>
<gene>
    <name evidence="12" type="ORF">FWK35_00010591</name>
</gene>
<dbReference type="Proteomes" id="UP000478052">
    <property type="component" value="Unassembled WGS sequence"/>
</dbReference>
<dbReference type="SMART" id="SM00487">
    <property type="entry name" value="DEXDc"/>
    <property type="match status" value="1"/>
</dbReference>
<comment type="caution">
    <text evidence="12">The sequence shown here is derived from an EMBL/GenBank/DDBJ whole genome shotgun (WGS) entry which is preliminary data.</text>
</comment>
<dbReference type="SUPFAM" id="SSF55681">
    <property type="entry name" value="Class II aaRS and biotin synthetases"/>
    <property type="match status" value="1"/>
</dbReference>
<name>A0A6G0YQX0_APHCR</name>
<evidence type="ECO:0000256" key="2">
    <source>
        <dbReference type="ARBA" id="ARBA00007025"/>
    </source>
</evidence>
<dbReference type="PROSITE" id="PS51192">
    <property type="entry name" value="HELICASE_ATP_BIND_1"/>
    <property type="match status" value="1"/>
</dbReference>
<feature type="compositionally biased region" description="Basic residues" evidence="9">
    <location>
        <begin position="12"/>
        <end position="33"/>
    </location>
</feature>
<dbReference type="CDD" id="cd18793">
    <property type="entry name" value="SF2_C_SNF"/>
    <property type="match status" value="1"/>
</dbReference>
<dbReference type="InterPro" id="IPR045864">
    <property type="entry name" value="aa-tRNA-synth_II/BPL/LPL"/>
</dbReference>
<evidence type="ECO:0000259" key="10">
    <source>
        <dbReference type="PROSITE" id="PS51192"/>
    </source>
</evidence>
<protein>
    <submittedName>
        <fullName evidence="12">Transcriptional regulator ATRX</fullName>
    </submittedName>
</protein>
<dbReference type="SMART" id="SM00490">
    <property type="entry name" value="HELICc"/>
    <property type="match status" value="1"/>
</dbReference>
<dbReference type="Gene3D" id="3.40.50.300">
    <property type="entry name" value="P-loop containing nucleotide triphosphate hydrolases"/>
    <property type="match status" value="1"/>
</dbReference>
<keyword evidence="4" id="KW-0378">Hydrolase</keyword>
<keyword evidence="8" id="KW-0539">Nucleus</keyword>
<evidence type="ECO:0000259" key="11">
    <source>
        <dbReference type="PROSITE" id="PS51194"/>
    </source>
</evidence>
<dbReference type="Gene3D" id="3.40.50.10810">
    <property type="entry name" value="Tandem AAA-ATPase domain"/>
    <property type="match status" value="1"/>
</dbReference>
<feature type="region of interest" description="Disordered" evidence="9">
    <location>
        <begin position="1"/>
        <end position="46"/>
    </location>
</feature>
<keyword evidence="13" id="KW-1185">Reference proteome</keyword>
<comment type="similarity">
    <text evidence="2">Belongs to the SNF2/RAD54 helicase family.</text>
</comment>
<evidence type="ECO:0000256" key="7">
    <source>
        <dbReference type="ARBA" id="ARBA00023125"/>
    </source>
</evidence>
<dbReference type="Gene3D" id="3.40.50.800">
    <property type="entry name" value="Anticodon-binding domain"/>
    <property type="match status" value="1"/>
</dbReference>
<dbReference type="InterPro" id="IPR038718">
    <property type="entry name" value="SNF2-like_sf"/>
</dbReference>
<dbReference type="PANTHER" id="PTHR45797:SF1">
    <property type="entry name" value="HELICASE ARIP4"/>
    <property type="match status" value="1"/>
</dbReference>
<accession>A0A6G0YQX0</accession>
<dbReference type="PANTHER" id="PTHR45797">
    <property type="entry name" value="RAD54-LIKE"/>
    <property type="match status" value="1"/>
</dbReference>
<dbReference type="Gene3D" id="3.30.930.10">
    <property type="entry name" value="Bira Bifunctional Protein, Domain 2"/>
    <property type="match status" value="1"/>
</dbReference>
<dbReference type="InterPro" id="IPR036621">
    <property type="entry name" value="Anticodon-bd_dom_sf"/>
</dbReference>
<evidence type="ECO:0000256" key="9">
    <source>
        <dbReference type="SAM" id="MobiDB-lite"/>
    </source>
</evidence>
<keyword evidence="3" id="KW-0547">Nucleotide-binding</keyword>
<feature type="domain" description="Helicase ATP-binding" evidence="10">
    <location>
        <begin position="385"/>
        <end position="568"/>
    </location>
</feature>
<comment type="subcellular location">
    <subcellularLocation>
        <location evidence="1">Nucleus</location>
    </subcellularLocation>
</comment>
<feature type="compositionally biased region" description="Polar residues" evidence="9">
    <location>
        <begin position="1021"/>
        <end position="1033"/>
    </location>
</feature>
<evidence type="ECO:0000256" key="4">
    <source>
        <dbReference type="ARBA" id="ARBA00022801"/>
    </source>
</evidence>
<evidence type="ECO:0000256" key="5">
    <source>
        <dbReference type="ARBA" id="ARBA00022806"/>
    </source>
</evidence>
<dbReference type="InterPro" id="IPR049730">
    <property type="entry name" value="SNF2/RAD54-like_C"/>
</dbReference>
<dbReference type="InterPro" id="IPR027417">
    <property type="entry name" value="P-loop_NTPase"/>
</dbReference>
<dbReference type="EMBL" id="VUJU01002779">
    <property type="protein sequence ID" value="KAF0760129.1"/>
    <property type="molecule type" value="Genomic_DNA"/>
</dbReference>
<organism evidence="12 13">
    <name type="scientific">Aphis craccivora</name>
    <name type="common">Cowpea aphid</name>
    <dbReference type="NCBI Taxonomy" id="307492"/>
    <lineage>
        <taxon>Eukaryota</taxon>
        <taxon>Metazoa</taxon>
        <taxon>Ecdysozoa</taxon>
        <taxon>Arthropoda</taxon>
        <taxon>Hexapoda</taxon>
        <taxon>Insecta</taxon>
        <taxon>Pterygota</taxon>
        <taxon>Neoptera</taxon>
        <taxon>Paraneoptera</taxon>
        <taxon>Hemiptera</taxon>
        <taxon>Sternorrhyncha</taxon>
        <taxon>Aphidomorpha</taxon>
        <taxon>Aphidoidea</taxon>
        <taxon>Aphididae</taxon>
        <taxon>Aphidini</taxon>
        <taxon>Aphis</taxon>
        <taxon>Aphis</taxon>
    </lineage>
</organism>
<feature type="compositionally biased region" description="Polar residues" evidence="9">
    <location>
        <begin position="1109"/>
        <end position="1158"/>
    </location>
</feature>
<dbReference type="Pfam" id="PF00176">
    <property type="entry name" value="SNF2-rel_dom"/>
    <property type="match status" value="1"/>
</dbReference>
<dbReference type="InterPro" id="IPR014001">
    <property type="entry name" value="Helicase_ATP-bd"/>
</dbReference>
<feature type="non-terminal residue" evidence="12">
    <location>
        <position position="1535"/>
    </location>
</feature>
<feature type="compositionally biased region" description="Polar residues" evidence="9">
    <location>
        <begin position="1"/>
        <end position="10"/>
    </location>
</feature>
<proteinExistence type="inferred from homology"/>
<evidence type="ECO:0000256" key="6">
    <source>
        <dbReference type="ARBA" id="ARBA00022840"/>
    </source>
</evidence>
<feature type="region of interest" description="Disordered" evidence="9">
    <location>
        <begin position="996"/>
        <end position="1039"/>
    </location>
</feature>
<dbReference type="InterPro" id="IPR001650">
    <property type="entry name" value="Helicase_C-like"/>
</dbReference>
<dbReference type="PROSITE" id="PS51194">
    <property type="entry name" value="HELICASE_CTER"/>
    <property type="match status" value="1"/>
</dbReference>
<dbReference type="InterPro" id="IPR000330">
    <property type="entry name" value="SNF2_N"/>
</dbReference>
<feature type="domain" description="Helicase C-terminal" evidence="11">
    <location>
        <begin position="729"/>
        <end position="897"/>
    </location>
</feature>
<evidence type="ECO:0000256" key="8">
    <source>
        <dbReference type="ARBA" id="ARBA00023242"/>
    </source>
</evidence>
<feature type="compositionally biased region" description="Basic and acidic residues" evidence="9">
    <location>
        <begin position="1159"/>
        <end position="1170"/>
    </location>
</feature>
<dbReference type="CDD" id="cd18007">
    <property type="entry name" value="DEXHc_ATRX-like"/>
    <property type="match status" value="1"/>
</dbReference>
<keyword evidence="7" id="KW-0238">DNA-binding</keyword>
<dbReference type="GO" id="GO:0005524">
    <property type="term" value="F:ATP binding"/>
    <property type="evidence" value="ECO:0007669"/>
    <property type="project" value="UniProtKB-KW"/>
</dbReference>
<evidence type="ECO:0000313" key="12">
    <source>
        <dbReference type="EMBL" id="KAF0760129.1"/>
    </source>
</evidence>
<dbReference type="GO" id="GO:0004386">
    <property type="term" value="F:helicase activity"/>
    <property type="evidence" value="ECO:0007669"/>
    <property type="project" value="UniProtKB-KW"/>
</dbReference>
<dbReference type="SUPFAM" id="SSF52954">
    <property type="entry name" value="Class II aaRS ABD-related"/>
    <property type="match status" value="1"/>
</dbReference>
<evidence type="ECO:0000256" key="3">
    <source>
        <dbReference type="ARBA" id="ARBA00022741"/>
    </source>
</evidence>
<dbReference type="GO" id="GO:0005634">
    <property type="term" value="C:nucleus"/>
    <property type="evidence" value="ECO:0007669"/>
    <property type="project" value="UniProtKB-SubCell"/>
</dbReference>
<dbReference type="GO" id="GO:0003677">
    <property type="term" value="F:DNA binding"/>
    <property type="evidence" value="ECO:0007669"/>
    <property type="project" value="UniProtKB-KW"/>
</dbReference>
<dbReference type="Pfam" id="PF03129">
    <property type="entry name" value="HGTP_anticodon"/>
    <property type="match status" value="1"/>
</dbReference>
<dbReference type="InterPro" id="IPR044574">
    <property type="entry name" value="ARIP4-like"/>
</dbReference>
<evidence type="ECO:0000313" key="13">
    <source>
        <dbReference type="Proteomes" id="UP000478052"/>
    </source>
</evidence>
<reference evidence="12 13" key="1">
    <citation type="submission" date="2019-08" db="EMBL/GenBank/DDBJ databases">
        <title>Whole genome of Aphis craccivora.</title>
        <authorList>
            <person name="Voronova N.V."/>
            <person name="Shulinski R.S."/>
            <person name="Bandarenka Y.V."/>
            <person name="Zhorov D.G."/>
            <person name="Warner D."/>
        </authorList>
    </citation>
    <scope>NUCLEOTIDE SEQUENCE [LARGE SCALE GENOMIC DNA]</scope>
    <source>
        <strain evidence="12">180601</strain>
        <tissue evidence="12">Whole Body</tissue>
    </source>
</reference>
<dbReference type="Pfam" id="PF00271">
    <property type="entry name" value="Helicase_C"/>
    <property type="match status" value="1"/>
</dbReference>
<dbReference type="SUPFAM" id="SSF52540">
    <property type="entry name" value="P-loop containing nucleoside triphosphate hydrolases"/>
    <property type="match status" value="2"/>
</dbReference>